<evidence type="ECO:0000313" key="12">
    <source>
        <dbReference type="EMBL" id="GLU47061.1"/>
    </source>
</evidence>
<dbReference type="InterPro" id="IPR013525">
    <property type="entry name" value="ABC2_TM"/>
</dbReference>
<evidence type="ECO:0000256" key="5">
    <source>
        <dbReference type="ARBA" id="ARBA00022519"/>
    </source>
</evidence>
<keyword evidence="5" id="KW-0997">Cell inner membrane</keyword>
<dbReference type="RefSeq" id="WP_285758037.1">
    <property type="nucleotide sequence ID" value="NZ_BSQG01000002.1"/>
</dbReference>
<evidence type="ECO:0000256" key="2">
    <source>
        <dbReference type="ARBA" id="ARBA00007783"/>
    </source>
</evidence>
<evidence type="ECO:0000256" key="3">
    <source>
        <dbReference type="ARBA" id="ARBA00022448"/>
    </source>
</evidence>
<comment type="similarity">
    <text evidence="2 10">Belongs to the ABC-2 integral membrane protein family.</text>
</comment>
<feature type="transmembrane region" description="Helical" evidence="10">
    <location>
        <begin position="174"/>
        <end position="198"/>
    </location>
</feature>
<dbReference type="GO" id="GO:0015920">
    <property type="term" value="P:lipopolysaccharide transport"/>
    <property type="evidence" value="ECO:0007669"/>
    <property type="project" value="TreeGrafter"/>
</dbReference>
<feature type="transmembrane region" description="Helical" evidence="10">
    <location>
        <begin position="140"/>
        <end position="168"/>
    </location>
</feature>
<gene>
    <name evidence="12" type="ORF">Nans01_14120</name>
</gene>
<protein>
    <recommendedName>
        <fullName evidence="10">Transport permease protein</fullName>
    </recommendedName>
</protein>
<feature type="domain" description="ABC transmembrane type-2" evidence="11">
    <location>
        <begin position="67"/>
        <end position="294"/>
    </location>
</feature>
<evidence type="ECO:0000313" key="13">
    <source>
        <dbReference type="Proteomes" id="UP001165092"/>
    </source>
</evidence>
<dbReference type="EMBL" id="BSQG01000002">
    <property type="protein sequence ID" value="GLU47061.1"/>
    <property type="molecule type" value="Genomic_DNA"/>
</dbReference>
<dbReference type="GO" id="GO:0046677">
    <property type="term" value="P:response to antibiotic"/>
    <property type="evidence" value="ECO:0007669"/>
    <property type="project" value="UniProtKB-KW"/>
</dbReference>
<dbReference type="PRINTS" id="PR00164">
    <property type="entry name" value="ABC2TRNSPORT"/>
</dbReference>
<accession>A0A9W6P4R8</accession>
<dbReference type="Pfam" id="PF01061">
    <property type="entry name" value="ABC2_membrane"/>
    <property type="match status" value="1"/>
</dbReference>
<dbReference type="PANTHER" id="PTHR30413:SF8">
    <property type="entry name" value="TRANSPORT PERMEASE PROTEIN"/>
    <property type="match status" value="1"/>
</dbReference>
<feature type="transmembrane region" description="Helical" evidence="10">
    <location>
        <begin position="271"/>
        <end position="292"/>
    </location>
</feature>
<evidence type="ECO:0000256" key="6">
    <source>
        <dbReference type="ARBA" id="ARBA00022692"/>
    </source>
</evidence>
<keyword evidence="6 10" id="KW-0812">Transmembrane</keyword>
<dbReference type="Proteomes" id="UP001165092">
    <property type="component" value="Unassembled WGS sequence"/>
</dbReference>
<keyword evidence="7 10" id="KW-1133">Transmembrane helix</keyword>
<evidence type="ECO:0000256" key="4">
    <source>
        <dbReference type="ARBA" id="ARBA00022475"/>
    </source>
</evidence>
<keyword evidence="9" id="KW-0046">Antibiotic resistance</keyword>
<proteinExistence type="inferred from homology"/>
<dbReference type="InterPro" id="IPR047817">
    <property type="entry name" value="ABC2_TM_bact-type"/>
</dbReference>
<evidence type="ECO:0000259" key="11">
    <source>
        <dbReference type="PROSITE" id="PS51012"/>
    </source>
</evidence>
<dbReference type="PROSITE" id="PS51012">
    <property type="entry name" value="ABC_TM2"/>
    <property type="match status" value="1"/>
</dbReference>
<sequence length="301" mass="32553">MSRDVIPRHGALDPEVGAAELAARYGLGVSGARPSPVEYTRRLWGRRHFIAAFARARGDGQYSRAHLGRLWQVMTPLLNAAVYYLIFGLLIGTRDGVPDFIPFLVTGVFVFAFTQSSVLSGVRAVSGNLGLVRALHFPRAVLPVALTLAQLRQMLVSMAVLVVIVLLAGQVPTWSWLLVVPVLLAQSVFNAGLALVAARLGSAVSDLAQLLPFVLRTWMYASGVMYSIGNLTADAPLPVRVLLDLNPAAVYIDLTRFALIDSFTAAQLPPYAWGVAVAWAFVLGVGGFGYFWQAEGRYGRD</sequence>
<keyword evidence="3 10" id="KW-0813">Transport</keyword>
<reference evidence="12" key="1">
    <citation type="submission" date="2023-02" db="EMBL/GenBank/DDBJ databases">
        <title>Nocardiopsis ansamitocini NBRC 112285.</title>
        <authorList>
            <person name="Ichikawa N."/>
            <person name="Sato H."/>
            <person name="Tonouchi N."/>
        </authorList>
    </citation>
    <scope>NUCLEOTIDE SEQUENCE</scope>
    <source>
        <strain evidence="12">NBRC 112285</strain>
    </source>
</reference>
<dbReference type="GO" id="GO:0043190">
    <property type="term" value="C:ATP-binding cassette (ABC) transporter complex"/>
    <property type="evidence" value="ECO:0007669"/>
    <property type="project" value="InterPro"/>
</dbReference>
<dbReference type="PANTHER" id="PTHR30413">
    <property type="entry name" value="INNER MEMBRANE TRANSPORT PERMEASE"/>
    <property type="match status" value="1"/>
</dbReference>
<comment type="caution">
    <text evidence="10">Lacks conserved residue(s) required for the propagation of feature annotation.</text>
</comment>
<keyword evidence="8 10" id="KW-0472">Membrane</keyword>
<organism evidence="12 13">
    <name type="scientific">Nocardiopsis ansamitocini</name>
    <dbReference type="NCBI Taxonomy" id="1670832"/>
    <lineage>
        <taxon>Bacteria</taxon>
        <taxon>Bacillati</taxon>
        <taxon>Actinomycetota</taxon>
        <taxon>Actinomycetes</taxon>
        <taxon>Streptosporangiales</taxon>
        <taxon>Nocardiopsidaceae</taxon>
        <taxon>Nocardiopsis</taxon>
    </lineage>
</organism>
<dbReference type="GO" id="GO:0140359">
    <property type="term" value="F:ABC-type transporter activity"/>
    <property type="evidence" value="ECO:0007669"/>
    <property type="project" value="InterPro"/>
</dbReference>
<feature type="transmembrane region" description="Helical" evidence="10">
    <location>
        <begin position="73"/>
        <end position="94"/>
    </location>
</feature>
<evidence type="ECO:0000256" key="9">
    <source>
        <dbReference type="ARBA" id="ARBA00023251"/>
    </source>
</evidence>
<evidence type="ECO:0000256" key="7">
    <source>
        <dbReference type="ARBA" id="ARBA00022989"/>
    </source>
</evidence>
<dbReference type="AlphaFoldDB" id="A0A9W6P4R8"/>
<keyword evidence="4 10" id="KW-1003">Cell membrane</keyword>
<dbReference type="InterPro" id="IPR000412">
    <property type="entry name" value="ABC_2_transport"/>
</dbReference>
<evidence type="ECO:0000256" key="10">
    <source>
        <dbReference type="RuleBase" id="RU361157"/>
    </source>
</evidence>
<keyword evidence="13" id="KW-1185">Reference proteome</keyword>
<evidence type="ECO:0000256" key="8">
    <source>
        <dbReference type="ARBA" id="ARBA00023136"/>
    </source>
</evidence>
<evidence type="ECO:0000256" key="1">
    <source>
        <dbReference type="ARBA" id="ARBA00004429"/>
    </source>
</evidence>
<name>A0A9W6P4R8_9ACTN</name>
<comment type="caution">
    <text evidence="12">The sequence shown here is derived from an EMBL/GenBank/DDBJ whole genome shotgun (WGS) entry which is preliminary data.</text>
</comment>
<comment type="subcellular location">
    <subcellularLocation>
        <location evidence="1">Cell inner membrane</location>
        <topology evidence="1">Multi-pass membrane protein</topology>
    </subcellularLocation>
    <subcellularLocation>
        <location evidence="10">Cell membrane</location>
        <topology evidence="10">Multi-pass membrane protein</topology>
    </subcellularLocation>
</comment>
<feature type="transmembrane region" description="Helical" evidence="10">
    <location>
        <begin position="100"/>
        <end position="119"/>
    </location>
</feature>